<dbReference type="Proteomes" id="UP000016934">
    <property type="component" value="Unassembled WGS sequence"/>
</dbReference>
<dbReference type="GeneID" id="19135956"/>
<evidence type="ECO:0000256" key="1">
    <source>
        <dbReference type="SAM" id="MobiDB-lite"/>
    </source>
</evidence>
<keyword evidence="3" id="KW-1185">Reference proteome</keyword>
<proteinExistence type="predicted"/>
<dbReference type="RefSeq" id="XP_007697123.1">
    <property type="nucleotide sequence ID" value="XM_007698933.1"/>
</dbReference>
<organism evidence="2 3">
    <name type="scientific">Cochliobolus sativus (strain ND90Pr / ATCC 201652)</name>
    <name type="common">Common root rot and spot blotch fungus</name>
    <name type="synonym">Bipolaris sorokiniana</name>
    <dbReference type="NCBI Taxonomy" id="665912"/>
    <lineage>
        <taxon>Eukaryota</taxon>
        <taxon>Fungi</taxon>
        <taxon>Dikarya</taxon>
        <taxon>Ascomycota</taxon>
        <taxon>Pezizomycotina</taxon>
        <taxon>Dothideomycetes</taxon>
        <taxon>Pleosporomycetidae</taxon>
        <taxon>Pleosporales</taxon>
        <taxon>Pleosporineae</taxon>
        <taxon>Pleosporaceae</taxon>
        <taxon>Bipolaris</taxon>
    </lineage>
</organism>
<feature type="compositionally biased region" description="Low complexity" evidence="1">
    <location>
        <begin position="1"/>
        <end position="18"/>
    </location>
</feature>
<protein>
    <submittedName>
        <fullName evidence="2">Uncharacterized protein</fullName>
    </submittedName>
</protein>
<dbReference type="HOGENOM" id="CLU_135729_0_0_1"/>
<dbReference type="KEGG" id="bsc:COCSADRAFT_289597"/>
<dbReference type="AlphaFoldDB" id="M2TFF5"/>
<dbReference type="OrthoDB" id="10577180at2759"/>
<evidence type="ECO:0000313" key="3">
    <source>
        <dbReference type="Proteomes" id="UP000016934"/>
    </source>
</evidence>
<evidence type="ECO:0000313" key="2">
    <source>
        <dbReference type="EMBL" id="EMD67472.1"/>
    </source>
</evidence>
<reference evidence="2 3" key="1">
    <citation type="journal article" date="2012" name="PLoS Pathog.">
        <title>Diverse lifestyles and strategies of plant pathogenesis encoded in the genomes of eighteen Dothideomycetes fungi.</title>
        <authorList>
            <person name="Ohm R.A."/>
            <person name="Feau N."/>
            <person name="Henrissat B."/>
            <person name="Schoch C.L."/>
            <person name="Horwitz B.A."/>
            <person name="Barry K.W."/>
            <person name="Condon B.J."/>
            <person name="Copeland A.C."/>
            <person name="Dhillon B."/>
            <person name="Glaser F."/>
            <person name="Hesse C.N."/>
            <person name="Kosti I."/>
            <person name="LaButti K."/>
            <person name="Lindquist E.A."/>
            <person name="Lucas S."/>
            <person name="Salamov A.A."/>
            <person name="Bradshaw R.E."/>
            <person name="Ciuffetti L."/>
            <person name="Hamelin R.C."/>
            <person name="Kema G.H.J."/>
            <person name="Lawrence C."/>
            <person name="Scott J.A."/>
            <person name="Spatafora J.W."/>
            <person name="Turgeon B.G."/>
            <person name="de Wit P.J.G.M."/>
            <person name="Zhong S."/>
            <person name="Goodwin S.B."/>
            <person name="Grigoriev I.V."/>
        </authorList>
    </citation>
    <scope>NUCLEOTIDE SEQUENCE [LARGE SCALE GENOMIC DNA]</scope>
    <source>
        <strain evidence="3">ND90Pr / ATCC 201652</strain>
    </source>
</reference>
<accession>M2TFF5</accession>
<reference evidence="3" key="2">
    <citation type="journal article" date="2013" name="PLoS Genet.">
        <title>Comparative genome structure, secondary metabolite, and effector coding capacity across Cochliobolus pathogens.</title>
        <authorList>
            <person name="Condon B.J."/>
            <person name="Leng Y."/>
            <person name="Wu D."/>
            <person name="Bushley K.E."/>
            <person name="Ohm R.A."/>
            <person name="Otillar R."/>
            <person name="Martin J."/>
            <person name="Schackwitz W."/>
            <person name="Grimwood J."/>
            <person name="MohdZainudin N."/>
            <person name="Xue C."/>
            <person name="Wang R."/>
            <person name="Manning V.A."/>
            <person name="Dhillon B."/>
            <person name="Tu Z.J."/>
            <person name="Steffenson B.J."/>
            <person name="Salamov A."/>
            <person name="Sun H."/>
            <person name="Lowry S."/>
            <person name="LaButti K."/>
            <person name="Han J."/>
            <person name="Copeland A."/>
            <person name="Lindquist E."/>
            <person name="Barry K."/>
            <person name="Schmutz J."/>
            <person name="Baker S.E."/>
            <person name="Ciuffetti L.M."/>
            <person name="Grigoriev I.V."/>
            <person name="Zhong S."/>
            <person name="Turgeon B.G."/>
        </authorList>
    </citation>
    <scope>NUCLEOTIDE SEQUENCE [LARGE SCALE GENOMIC DNA]</scope>
    <source>
        <strain evidence="3">ND90Pr / ATCC 201652</strain>
    </source>
</reference>
<gene>
    <name evidence="2" type="ORF">COCSADRAFT_289597</name>
</gene>
<name>M2TFF5_COCSN</name>
<dbReference type="EMBL" id="KB445639">
    <property type="protein sequence ID" value="EMD67472.1"/>
    <property type="molecule type" value="Genomic_DNA"/>
</dbReference>
<feature type="region of interest" description="Disordered" evidence="1">
    <location>
        <begin position="1"/>
        <end position="29"/>
    </location>
</feature>
<sequence length="167" mass="18279">MRLSSRPSASPSSSPPSSWTHKAGTGPESYGRRCVRVLLPLPLLLGSCSCCTPPPHIADVCAMPPPLRNFNLAGSTSYARLLRLMRLHPSIHPSIYGRFISDILTSVTWRSHHALNCLVPRSSLLCRLQSVLPETTFTGGIACRATPTRRKYTQQPSSLTICFVVPQ</sequence>